<dbReference type="InterPro" id="IPR001107">
    <property type="entry name" value="Band_7"/>
</dbReference>
<keyword evidence="5" id="KW-0472">Membrane</keyword>
<organism evidence="8 9">
    <name type="scientific">Dongia mobilis</name>
    <dbReference type="NCBI Taxonomy" id="578943"/>
    <lineage>
        <taxon>Bacteria</taxon>
        <taxon>Pseudomonadati</taxon>
        <taxon>Pseudomonadota</taxon>
        <taxon>Alphaproteobacteria</taxon>
        <taxon>Rhodospirillales</taxon>
        <taxon>Dongiaceae</taxon>
        <taxon>Dongia</taxon>
    </lineage>
</organism>
<dbReference type="PIRSF" id="PIRSF005651">
    <property type="entry name" value="HflC"/>
    <property type="match status" value="1"/>
</dbReference>
<dbReference type="SUPFAM" id="SSF117892">
    <property type="entry name" value="Band 7/SPFH domain"/>
    <property type="match status" value="1"/>
</dbReference>
<protein>
    <recommendedName>
        <fullName evidence="6">Protein HflC</fullName>
    </recommendedName>
</protein>
<keyword evidence="4" id="KW-1133">Transmembrane helix</keyword>
<dbReference type="InterPro" id="IPR036013">
    <property type="entry name" value="Band_7/SPFH_dom_sf"/>
</dbReference>
<evidence type="ECO:0000256" key="1">
    <source>
        <dbReference type="ARBA" id="ARBA00004167"/>
    </source>
</evidence>
<evidence type="ECO:0000256" key="2">
    <source>
        <dbReference type="ARBA" id="ARBA00007862"/>
    </source>
</evidence>
<dbReference type="Pfam" id="PF01145">
    <property type="entry name" value="Band_7"/>
    <property type="match status" value="1"/>
</dbReference>
<dbReference type="OrthoDB" id="9812991at2"/>
<comment type="subcellular location">
    <subcellularLocation>
        <location evidence="1">Membrane</location>
        <topology evidence="1">Single-pass membrane protein</topology>
    </subcellularLocation>
</comment>
<keyword evidence="9" id="KW-1185">Reference proteome</keyword>
<dbReference type="PANTHER" id="PTHR42911:SF1">
    <property type="entry name" value="MODULATOR OF FTSH PROTEASE HFLC"/>
    <property type="match status" value="1"/>
</dbReference>
<comment type="caution">
    <text evidence="8">The sequence shown here is derived from an EMBL/GenBank/DDBJ whole genome shotgun (WGS) entry which is preliminary data.</text>
</comment>
<dbReference type="InterPro" id="IPR010200">
    <property type="entry name" value="HflC"/>
</dbReference>
<comment type="similarity">
    <text evidence="2 6">Belongs to the band 7/mec-2 family. HflC subfamily.</text>
</comment>
<feature type="domain" description="Band 7" evidence="7">
    <location>
        <begin position="22"/>
        <end position="185"/>
    </location>
</feature>
<reference evidence="8 9" key="1">
    <citation type="submission" date="2019-03" db="EMBL/GenBank/DDBJ databases">
        <title>Genomic Encyclopedia of Type Strains, Phase III (KMG-III): the genomes of soil and plant-associated and newly described type strains.</title>
        <authorList>
            <person name="Whitman W."/>
        </authorList>
    </citation>
    <scope>NUCLEOTIDE SEQUENCE [LARGE SCALE GENOMIC DNA]</scope>
    <source>
        <strain evidence="8 9">CGMCC 1.7660</strain>
    </source>
</reference>
<evidence type="ECO:0000256" key="5">
    <source>
        <dbReference type="ARBA" id="ARBA00023136"/>
    </source>
</evidence>
<name>A0A4R6WJJ3_9PROT</name>
<keyword evidence="8" id="KW-0645">Protease</keyword>
<gene>
    <name evidence="8" type="ORF">A8950_3315</name>
</gene>
<dbReference type="AlphaFoldDB" id="A0A4R6WJJ3"/>
<dbReference type="RefSeq" id="WP_133614763.1">
    <property type="nucleotide sequence ID" value="NZ_SNYW01000012.1"/>
</dbReference>
<dbReference type="Gene3D" id="3.30.479.30">
    <property type="entry name" value="Band 7 domain"/>
    <property type="match status" value="1"/>
</dbReference>
<dbReference type="CDD" id="cd03405">
    <property type="entry name" value="SPFH_HflC"/>
    <property type="match status" value="1"/>
</dbReference>
<evidence type="ECO:0000313" key="9">
    <source>
        <dbReference type="Proteomes" id="UP000295783"/>
    </source>
</evidence>
<comment type="function">
    <text evidence="6">HflC and HflK could regulate a protease.</text>
</comment>
<dbReference type="Proteomes" id="UP000295783">
    <property type="component" value="Unassembled WGS sequence"/>
</dbReference>
<keyword evidence="8" id="KW-0378">Hydrolase</keyword>
<evidence type="ECO:0000313" key="8">
    <source>
        <dbReference type="EMBL" id="TDQ78854.1"/>
    </source>
</evidence>
<dbReference type="SMART" id="SM00244">
    <property type="entry name" value="PHB"/>
    <property type="match status" value="1"/>
</dbReference>
<dbReference type="GO" id="GO:0016020">
    <property type="term" value="C:membrane"/>
    <property type="evidence" value="ECO:0007669"/>
    <property type="project" value="UniProtKB-SubCell"/>
</dbReference>
<accession>A0A4R6WJJ3</accession>
<dbReference type="GO" id="GO:0006508">
    <property type="term" value="P:proteolysis"/>
    <property type="evidence" value="ECO:0007669"/>
    <property type="project" value="UniProtKB-KW"/>
</dbReference>
<evidence type="ECO:0000259" key="7">
    <source>
        <dbReference type="SMART" id="SM00244"/>
    </source>
</evidence>
<keyword evidence="3" id="KW-0812">Transmembrane</keyword>
<evidence type="ECO:0000256" key="3">
    <source>
        <dbReference type="ARBA" id="ARBA00022692"/>
    </source>
</evidence>
<proteinExistence type="inferred from homology"/>
<sequence>MSQGKIVAIIVLLGAVLIGVYNSTYIVPQAETAIVLRFGNPQEVIEEPGLKFKVPIADQVTTFDRRVRNFEAPVAELPTRDQKYIVVSAFVRYRIKDSLTFFRVGRTFENAENQIQSVLLATLRSVIGNVPLTDTLTPKRADIMRQVKDELTRQAAEPYGIEIVDVRFKRVDLPVQNSEAVFNSMRTQRAQEAAGIRAEGAREAREKRAEADKERVVLVADARRQAEILRGEGDAEAISIYNEAFGRDPAFFDFYRSLQAMQQGLAGDTTTYVGPPAGDFFRFFGNQGDAQAQ</sequence>
<dbReference type="EMBL" id="SNYW01000012">
    <property type="protein sequence ID" value="TDQ78854.1"/>
    <property type="molecule type" value="Genomic_DNA"/>
</dbReference>
<evidence type="ECO:0000256" key="6">
    <source>
        <dbReference type="PIRNR" id="PIRNR005651"/>
    </source>
</evidence>
<dbReference type="GO" id="GO:0008233">
    <property type="term" value="F:peptidase activity"/>
    <property type="evidence" value="ECO:0007669"/>
    <property type="project" value="UniProtKB-KW"/>
</dbReference>
<dbReference type="PANTHER" id="PTHR42911">
    <property type="entry name" value="MODULATOR OF FTSH PROTEASE HFLC"/>
    <property type="match status" value="1"/>
</dbReference>
<evidence type="ECO:0000256" key="4">
    <source>
        <dbReference type="ARBA" id="ARBA00022989"/>
    </source>
</evidence>